<dbReference type="Pfam" id="PF00158">
    <property type="entry name" value="Sigma54_activat"/>
    <property type="match status" value="1"/>
</dbReference>
<proteinExistence type="predicted"/>
<reference evidence="8" key="1">
    <citation type="submission" date="2014-05" db="EMBL/GenBank/DDBJ databases">
        <title>ATOL: Assembling a taxonomically balanced genome-scale reconstruction of the evolutionary history of the Enterobacteriaceae.</title>
        <authorList>
            <person name="Plunkett G. III"/>
            <person name="Neeno-Eckwall E.C."/>
            <person name="Glasner J.D."/>
            <person name="Perna N.T."/>
        </authorList>
    </citation>
    <scope>NUCLEOTIDE SEQUENCE [LARGE SCALE GENOMIC DNA]</scope>
    <source>
        <strain evidence="8">ATCC 49490</strain>
    </source>
</reference>
<dbReference type="FunFam" id="3.40.50.300:FF:000006">
    <property type="entry name" value="DNA-binding transcriptional regulator NtrC"/>
    <property type="match status" value="1"/>
</dbReference>
<sequence length="563" mass="62383">MNDVKKLSGKKIRTIPISNEEWNKHLIAMINSGVEPELLEFFHQLKDERDEYRILVDITNSVLAHLDRDGMVAAISEDIHRYFAIPSVSIAFLDGGNAVHFPVIHCLWKEGKGNYCEQKNYPLAESDIQNRLQHPQAVALNAETTEPLLHDLYSVGMQVALLLPLTFNSHSPGILILAHTDIGAFTPAVCSLLGQIASRISIGVDNSNAWNEITRLKDALKQENTWLNEQIQNAESLNDIIFQSTAMKNLLRQVEIVATSDSTVLLLGETGTGKELIARAIHKLSPRSAGPLVKINCAAIPASLLESDLFGHEKGAFTGATSTHIGRFEMAKGGTLFLDEIGDMPLELQPKLLRVLQEREIERVGGHQVIPVNVRVVAATNRNLKQMVEEKTFRSDLFYRLNVFPVEVPPLRDRPEDIPPLVTSFTRKLAARMNKTIDTVPAAGIQALCRYPWPGNARELQNVIERAVILTEGSTLNLQLNELKIPPAAAPIATVHVTPRKLPAMFNPQTPENDDDERARILQALRETNGIVAGPKGAANKLGLKRTTLLSRMQRLGINTREL</sequence>
<gene>
    <name evidence="7" type="ORF">GTGU_02547</name>
</gene>
<dbReference type="SMART" id="SM00065">
    <property type="entry name" value="GAF"/>
    <property type="match status" value="1"/>
</dbReference>
<dbReference type="InterPro" id="IPR003018">
    <property type="entry name" value="GAF"/>
</dbReference>
<evidence type="ECO:0000256" key="4">
    <source>
        <dbReference type="ARBA" id="ARBA00023125"/>
    </source>
</evidence>
<dbReference type="GO" id="GO:0003677">
    <property type="term" value="F:DNA binding"/>
    <property type="evidence" value="ECO:0007669"/>
    <property type="project" value="UniProtKB-KW"/>
</dbReference>
<dbReference type="AlphaFoldDB" id="A0A085A851"/>
<dbReference type="InterPro" id="IPR029016">
    <property type="entry name" value="GAF-like_dom_sf"/>
</dbReference>
<evidence type="ECO:0000313" key="7">
    <source>
        <dbReference type="EMBL" id="KFC06396.1"/>
    </source>
</evidence>
<dbReference type="InterPro" id="IPR058031">
    <property type="entry name" value="AAA_lid_NorR"/>
</dbReference>
<dbReference type="InterPro" id="IPR002078">
    <property type="entry name" value="Sigma_54_int"/>
</dbReference>
<dbReference type="CDD" id="cd00009">
    <property type="entry name" value="AAA"/>
    <property type="match status" value="1"/>
</dbReference>
<dbReference type="Gene3D" id="1.10.10.60">
    <property type="entry name" value="Homeodomain-like"/>
    <property type="match status" value="1"/>
</dbReference>
<keyword evidence="2" id="KW-0067">ATP-binding</keyword>
<dbReference type="PROSITE" id="PS00675">
    <property type="entry name" value="SIGMA54_INTERACT_1"/>
    <property type="match status" value="1"/>
</dbReference>
<dbReference type="EMBL" id="JMTB01000081">
    <property type="protein sequence ID" value="KFC06396.1"/>
    <property type="molecule type" value="Genomic_DNA"/>
</dbReference>
<dbReference type="Gene3D" id="3.40.50.300">
    <property type="entry name" value="P-loop containing nucleotide triphosphate hydrolases"/>
    <property type="match status" value="1"/>
</dbReference>
<keyword evidence="3" id="KW-0805">Transcription regulation</keyword>
<dbReference type="RefSeq" id="WP_051857335.1">
    <property type="nucleotide sequence ID" value="NZ_JMTB01000081.1"/>
</dbReference>
<dbReference type="SUPFAM" id="SSF52540">
    <property type="entry name" value="P-loop containing nucleoside triphosphate hydrolases"/>
    <property type="match status" value="1"/>
</dbReference>
<keyword evidence="4" id="KW-0238">DNA-binding</keyword>
<evidence type="ECO:0000259" key="6">
    <source>
        <dbReference type="PROSITE" id="PS50045"/>
    </source>
</evidence>
<dbReference type="Proteomes" id="UP000028630">
    <property type="component" value="Unassembled WGS sequence"/>
</dbReference>
<keyword evidence="8" id="KW-1185">Reference proteome</keyword>
<dbReference type="GO" id="GO:0006355">
    <property type="term" value="P:regulation of DNA-templated transcription"/>
    <property type="evidence" value="ECO:0007669"/>
    <property type="project" value="InterPro"/>
</dbReference>
<dbReference type="PROSITE" id="PS50045">
    <property type="entry name" value="SIGMA54_INTERACT_4"/>
    <property type="match status" value="1"/>
</dbReference>
<dbReference type="InterPro" id="IPR025662">
    <property type="entry name" value="Sigma_54_int_dom_ATP-bd_1"/>
</dbReference>
<evidence type="ECO:0000256" key="3">
    <source>
        <dbReference type="ARBA" id="ARBA00023015"/>
    </source>
</evidence>
<protein>
    <submittedName>
        <fullName evidence="7">Formate hydrogenlyase transcriptional activator</fullName>
        <ecNumber evidence="7">3.6.1.15</ecNumber>
    </submittedName>
</protein>
<dbReference type="PANTHER" id="PTHR32071">
    <property type="entry name" value="TRANSCRIPTIONAL REGULATORY PROTEIN"/>
    <property type="match status" value="1"/>
</dbReference>
<dbReference type="GO" id="GO:0017111">
    <property type="term" value="F:ribonucleoside triphosphate phosphatase activity"/>
    <property type="evidence" value="ECO:0007669"/>
    <property type="project" value="UniProtKB-EC"/>
</dbReference>
<dbReference type="InterPro" id="IPR027417">
    <property type="entry name" value="P-loop_NTPase"/>
</dbReference>
<dbReference type="Pfam" id="PF25601">
    <property type="entry name" value="AAA_lid_14"/>
    <property type="match status" value="1"/>
</dbReference>
<keyword evidence="1" id="KW-0547">Nucleotide-binding</keyword>
<name>A0A085A851_9ENTR</name>
<dbReference type="SMART" id="SM00382">
    <property type="entry name" value="AAA"/>
    <property type="match status" value="1"/>
</dbReference>
<evidence type="ECO:0000313" key="8">
    <source>
        <dbReference type="Proteomes" id="UP000028630"/>
    </source>
</evidence>
<keyword evidence="7" id="KW-0456">Lyase</keyword>
<dbReference type="EC" id="3.6.1.15" evidence="7"/>
<dbReference type="InterPro" id="IPR003593">
    <property type="entry name" value="AAA+_ATPase"/>
</dbReference>
<keyword evidence="7" id="KW-0378">Hydrolase</keyword>
<dbReference type="eggNOG" id="COG3604">
    <property type="taxonomic scope" value="Bacteria"/>
</dbReference>
<dbReference type="Gene3D" id="3.30.450.40">
    <property type="match status" value="1"/>
</dbReference>
<comment type="caution">
    <text evidence="7">The sequence shown here is derived from an EMBL/GenBank/DDBJ whole genome shotgun (WGS) entry which is preliminary data.</text>
</comment>
<accession>A0A085A851</accession>
<dbReference type="PANTHER" id="PTHR32071:SF123">
    <property type="entry name" value="DNA-BINDING TRANSCRIPTIONAL ACTIVATOR HYFR-RELATED"/>
    <property type="match status" value="1"/>
</dbReference>
<keyword evidence="5" id="KW-0804">Transcription</keyword>
<feature type="domain" description="Sigma-54 factor interaction" evidence="6">
    <location>
        <begin position="240"/>
        <end position="469"/>
    </location>
</feature>
<organism evidence="7 8">
    <name type="scientific">Trabulsiella guamensis ATCC 49490</name>
    <dbReference type="NCBI Taxonomy" id="1005994"/>
    <lineage>
        <taxon>Bacteria</taxon>
        <taxon>Pseudomonadati</taxon>
        <taxon>Pseudomonadota</taxon>
        <taxon>Gammaproteobacteria</taxon>
        <taxon>Enterobacterales</taxon>
        <taxon>Enterobacteriaceae</taxon>
        <taxon>Trabulsiella</taxon>
    </lineage>
</organism>
<evidence type="ECO:0000256" key="2">
    <source>
        <dbReference type="ARBA" id="ARBA00022840"/>
    </source>
</evidence>
<dbReference type="Gene3D" id="1.10.8.60">
    <property type="match status" value="1"/>
</dbReference>
<dbReference type="GO" id="GO:0016829">
    <property type="term" value="F:lyase activity"/>
    <property type="evidence" value="ECO:0007669"/>
    <property type="project" value="UniProtKB-KW"/>
</dbReference>
<evidence type="ECO:0000256" key="5">
    <source>
        <dbReference type="ARBA" id="ARBA00023163"/>
    </source>
</evidence>
<evidence type="ECO:0000256" key="1">
    <source>
        <dbReference type="ARBA" id="ARBA00022741"/>
    </source>
</evidence>
<dbReference type="SUPFAM" id="SSF55781">
    <property type="entry name" value="GAF domain-like"/>
    <property type="match status" value="1"/>
</dbReference>
<dbReference type="GO" id="GO:0005524">
    <property type="term" value="F:ATP binding"/>
    <property type="evidence" value="ECO:0007669"/>
    <property type="project" value="UniProtKB-KW"/>
</dbReference>